<evidence type="ECO:0000313" key="4">
    <source>
        <dbReference type="Proteomes" id="UP001500063"/>
    </source>
</evidence>
<dbReference type="EMBL" id="BAAABW010000026">
    <property type="protein sequence ID" value="GAA0369027.1"/>
    <property type="molecule type" value="Genomic_DNA"/>
</dbReference>
<dbReference type="Gene3D" id="3.30.300.30">
    <property type="match status" value="1"/>
</dbReference>
<organism evidence="3 4">
    <name type="scientific">Streptomyces blastmyceticus</name>
    <dbReference type="NCBI Taxonomy" id="68180"/>
    <lineage>
        <taxon>Bacteria</taxon>
        <taxon>Bacillati</taxon>
        <taxon>Actinomycetota</taxon>
        <taxon>Actinomycetes</taxon>
        <taxon>Kitasatosporales</taxon>
        <taxon>Streptomycetaceae</taxon>
        <taxon>Streptomyces</taxon>
    </lineage>
</organism>
<accession>A0ABN0XNX6</accession>
<dbReference type="InterPro" id="IPR045851">
    <property type="entry name" value="AMP-bd_C_sf"/>
</dbReference>
<dbReference type="Gene3D" id="3.40.50.12780">
    <property type="entry name" value="N-terminal domain of ligase-like"/>
    <property type="match status" value="1"/>
</dbReference>
<comment type="caution">
    <text evidence="3">The sequence shown here is derived from an EMBL/GenBank/DDBJ whole genome shotgun (WGS) entry which is preliminary data.</text>
</comment>
<dbReference type="PANTHER" id="PTHR43767">
    <property type="entry name" value="LONG-CHAIN-FATTY-ACID--COA LIGASE"/>
    <property type="match status" value="1"/>
</dbReference>
<dbReference type="RefSeq" id="WP_344121702.1">
    <property type="nucleotide sequence ID" value="NZ_BAAABW010000026.1"/>
</dbReference>
<dbReference type="Pfam" id="PF00501">
    <property type="entry name" value="AMP-binding"/>
    <property type="match status" value="1"/>
</dbReference>
<dbReference type="InterPro" id="IPR025110">
    <property type="entry name" value="AMP-bd_C"/>
</dbReference>
<dbReference type="InterPro" id="IPR000873">
    <property type="entry name" value="AMP-dep_synth/lig_dom"/>
</dbReference>
<dbReference type="Pfam" id="PF13193">
    <property type="entry name" value="AMP-binding_C"/>
    <property type="match status" value="1"/>
</dbReference>
<gene>
    <name evidence="3" type="ORF">GCM10010319_53690</name>
</gene>
<feature type="domain" description="AMP-binding enzyme C-terminal" evidence="2">
    <location>
        <begin position="414"/>
        <end position="489"/>
    </location>
</feature>
<sequence>MWLTQLLERNRQCFGTRVALADTRRSTTWEELARRVEILAARLGSRGVQHGDRVAVLSTERTEVLETYFALGRLGALFVPLDPALVPGEVNEITGHAKVVGVIGERDLLQRIAHCPDAGTWTLAFEDGLFAIADGTGPTAAHEPDVRSDDPVAILYTSATSGHPKGVVVDHRSVKDIALGWLATVATPTDSVLVTCCPLSHGTVVLALSHLAAGATLVIPGPCPEDIVTAVRQHHATHLWLVPETLRAVLAHLAAHPGASLPETLTEVIYGAAPMPVELYAEAARIIGCGFRQVYGLTEAGGPFVTLGPDEHPDPHGDLPDVLPAGRVIPGMSVRVVGEDGRPLPAGHTGEILVRGDGRMRGYWRDTAATVAATTAGWLRTGDLGHLDADGRLYLVDRLTDLIIRKGRNIYPAEIEHALRKHPAVVDAAVVPLTDKDEGEVPRALVVLRPGADTTHADLLAHLASTVAAYKVPKDIHVIGELPRNATGKVQKRLLTA</sequence>
<dbReference type="Proteomes" id="UP001500063">
    <property type="component" value="Unassembled WGS sequence"/>
</dbReference>
<dbReference type="GO" id="GO:0016874">
    <property type="term" value="F:ligase activity"/>
    <property type="evidence" value="ECO:0007669"/>
    <property type="project" value="UniProtKB-KW"/>
</dbReference>
<evidence type="ECO:0000313" key="3">
    <source>
        <dbReference type="EMBL" id="GAA0369027.1"/>
    </source>
</evidence>
<dbReference type="InterPro" id="IPR042099">
    <property type="entry name" value="ANL_N_sf"/>
</dbReference>
<reference evidence="3 4" key="1">
    <citation type="journal article" date="2019" name="Int. J. Syst. Evol. Microbiol.">
        <title>The Global Catalogue of Microorganisms (GCM) 10K type strain sequencing project: providing services to taxonomists for standard genome sequencing and annotation.</title>
        <authorList>
            <consortium name="The Broad Institute Genomics Platform"/>
            <consortium name="The Broad Institute Genome Sequencing Center for Infectious Disease"/>
            <person name="Wu L."/>
            <person name="Ma J."/>
        </authorList>
    </citation>
    <scope>NUCLEOTIDE SEQUENCE [LARGE SCALE GENOMIC DNA]</scope>
    <source>
        <strain evidence="3 4">JCM 4565</strain>
    </source>
</reference>
<evidence type="ECO:0000259" key="2">
    <source>
        <dbReference type="Pfam" id="PF13193"/>
    </source>
</evidence>
<dbReference type="PANTHER" id="PTHR43767:SF1">
    <property type="entry name" value="NONRIBOSOMAL PEPTIDE SYNTHASE PES1 (EUROFUNG)-RELATED"/>
    <property type="match status" value="1"/>
</dbReference>
<evidence type="ECO:0000259" key="1">
    <source>
        <dbReference type="Pfam" id="PF00501"/>
    </source>
</evidence>
<protein>
    <submittedName>
        <fullName evidence="3">Fatty acid--CoA ligase</fullName>
    </submittedName>
</protein>
<name>A0ABN0XNX6_9ACTN</name>
<dbReference type="InterPro" id="IPR050237">
    <property type="entry name" value="ATP-dep_AMP-bd_enzyme"/>
</dbReference>
<feature type="domain" description="AMP-dependent synthetase/ligase" evidence="1">
    <location>
        <begin position="8"/>
        <end position="364"/>
    </location>
</feature>
<proteinExistence type="predicted"/>
<keyword evidence="3" id="KW-0436">Ligase</keyword>
<keyword evidence="4" id="KW-1185">Reference proteome</keyword>
<dbReference type="SUPFAM" id="SSF56801">
    <property type="entry name" value="Acetyl-CoA synthetase-like"/>
    <property type="match status" value="1"/>
</dbReference>